<dbReference type="Gene3D" id="3.30.1330.30">
    <property type="match status" value="1"/>
</dbReference>
<reference evidence="2" key="1">
    <citation type="submission" date="2025-08" db="UniProtKB">
        <authorList>
            <consortium name="Ensembl"/>
        </authorList>
    </citation>
    <scope>IDENTIFICATION</scope>
</reference>
<proteinExistence type="predicted"/>
<evidence type="ECO:0000259" key="1">
    <source>
        <dbReference type="Pfam" id="PF01248"/>
    </source>
</evidence>
<dbReference type="OMA" id="ANNYNDR"/>
<dbReference type="InterPro" id="IPR029064">
    <property type="entry name" value="Ribosomal_eL30-like_sf"/>
</dbReference>
<organism evidence="2 3">
    <name type="scientific">Varanus komodoensis</name>
    <name type="common">Komodo dragon</name>
    <dbReference type="NCBI Taxonomy" id="61221"/>
    <lineage>
        <taxon>Eukaryota</taxon>
        <taxon>Metazoa</taxon>
        <taxon>Chordata</taxon>
        <taxon>Craniata</taxon>
        <taxon>Vertebrata</taxon>
        <taxon>Euteleostomi</taxon>
        <taxon>Lepidosauria</taxon>
        <taxon>Squamata</taxon>
        <taxon>Bifurcata</taxon>
        <taxon>Unidentata</taxon>
        <taxon>Episquamata</taxon>
        <taxon>Toxicofera</taxon>
        <taxon>Anguimorpha</taxon>
        <taxon>Paleoanguimorpha</taxon>
        <taxon>Varanoidea</taxon>
        <taxon>Varanidae</taxon>
        <taxon>Varanus</taxon>
    </lineage>
</organism>
<feature type="domain" description="Ribosomal protein eL8/eL30/eS12/Gadd45" evidence="1">
    <location>
        <begin position="17"/>
        <end position="57"/>
    </location>
</feature>
<dbReference type="InterPro" id="IPR004038">
    <property type="entry name" value="Ribosomal_eL8/eL30/eS12/Gad45"/>
</dbReference>
<name>A0A8D2L403_VARKO</name>
<dbReference type="Proteomes" id="UP000694545">
    <property type="component" value="Unplaced"/>
</dbReference>
<accession>A0A8D2L403</accession>
<dbReference type="AlphaFoldDB" id="A0A8D2L403"/>
<dbReference type="Pfam" id="PF01248">
    <property type="entry name" value="Ribosomal_L7Ae"/>
    <property type="match status" value="1"/>
</dbReference>
<reference evidence="2" key="2">
    <citation type="submission" date="2025-09" db="UniProtKB">
        <authorList>
            <consortium name="Ensembl"/>
        </authorList>
    </citation>
    <scope>IDENTIFICATION</scope>
</reference>
<dbReference type="SUPFAM" id="SSF55315">
    <property type="entry name" value="L30e-like"/>
    <property type="match status" value="1"/>
</dbReference>
<keyword evidence="3" id="KW-1185">Reference proteome</keyword>
<protein>
    <recommendedName>
        <fullName evidence="1">Ribosomal protein eL8/eL30/eS12/Gadd45 domain-containing protein</fullName>
    </recommendedName>
</protein>
<sequence>EQPKYRDGSGHKNVPNKTLCKHVNTVTTPVENRKAQLVMIAHGIDPGELVVFLPALISVAFTLVNPKDKEALGEIHCHWNGNILGLKSVAHIAKLEKTKAKELPTKLGWMYQTFLQFFCTLKI</sequence>
<evidence type="ECO:0000313" key="3">
    <source>
        <dbReference type="Proteomes" id="UP000694545"/>
    </source>
</evidence>
<evidence type="ECO:0000313" key="2">
    <source>
        <dbReference type="Ensembl" id="ENSVKKP00000016365.1"/>
    </source>
</evidence>
<dbReference type="Ensembl" id="ENSVKKT00000016762.1">
    <property type="protein sequence ID" value="ENSVKKP00000016365.1"/>
    <property type="gene ID" value="ENSVKKG00000011168.1"/>
</dbReference>